<dbReference type="Pfam" id="PF01755">
    <property type="entry name" value="Glyco_transf_25"/>
    <property type="match status" value="1"/>
</dbReference>
<dbReference type="CDD" id="cd06532">
    <property type="entry name" value="Glyco_transf_25"/>
    <property type="match status" value="1"/>
</dbReference>
<proteinExistence type="predicted"/>
<dbReference type="InterPro" id="IPR016181">
    <property type="entry name" value="Acyl_CoA_acyltransferase"/>
</dbReference>
<sequence>MENNESTSPFPPTPLLTLKTCTIRPYHVKDAESSTRHANSPHIAQWMTNFFPHPYTLEKAHEWIAMNAPKPENINKPVASLEPAAQQPTSTPPTAALSSGELPVVWPATMNYAICIDDECVGGIGLKPGIGEHARSAELGYWLGETVWGRGVATEAATAYVAWVFENVPHLERLSGFVYSGNLGSQRVLEKVGFTKEGALRKSVWKWGVWRDLVFALAGAGSIAILTFLFFTFSQTTLPPPPFAKTSSKPSHSEILQIVHNKTLGFQKIFVINLPSRTDHRDSMSLAASFSDLQIEYVDGVTEVEEKTLPPGAKEVGLKKGNLGAWRAHINVIRKIVEENITSALVLEDDSDWDVRIKSQMHDFARASRLLLQPLPGTPERFLDPTYPRPAAGHCGVRFPRASDENAPLGRVVIPDDATVPEPQHIDKQYGTDELQREYPAHTRVVSRARVGICTLAYGISQPGARRFLYELGVRRMSGNTDMMFRSICDGVDDRPIRTCLTVQPQLFQHHRPVGSKLAYSDISDHGDGYNERAYTKNIRWSTRLNFPKLVDGRTDYIDLFKDGEKSMVDEF</sequence>
<dbReference type="EMBL" id="WWBZ02000082">
    <property type="protein sequence ID" value="KAF4301517.1"/>
    <property type="molecule type" value="Genomic_DNA"/>
</dbReference>
<evidence type="ECO:0000313" key="3">
    <source>
        <dbReference type="EMBL" id="KAF4301517.1"/>
    </source>
</evidence>
<evidence type="ECO:0000259" key="2">
    <source>
        <dbReference type="PROSITE" id="PS51186"/>
    </source>
</evidence>
<comment type="caution">
    <text evidence="3">The sequence shown here is derived from an EMBL/GenBank/DDBJ whole genome shotgun (WGS) entry which is preliminary data.</text>
</comment>
<dbReference type="GO" id="GO:0016747">
    <property type="term" value="F:acyltransferase activity, transferring groups other than amino-acyl groups"/>
    <property type="evidence" value="ECO:0007669"/>
    <property type="project" value="InterPro"/>
</dbReference>
<name>A0A8H4IHX5_9PEZI</name>
<dbReference type="Pfam" id="PF13302">
    <property type="entry name" value="Acetyltransf_3"/>
    <property type="match status" value="1"/>
</dbReference>
<feature type="transmembrane region" description="Helical" evidence="1">
    <location>
        <begin position="213"/>
        <end position="233"/>
    </location>
</feature>
<keyword evidence="3" id="KW-0808">Transferase</keyword>
<keyword evidence="1" id="KW-1133">Transmembrane helix</keyword>
<keyword evidence="1" id="KW-0472">Membrane</keyword>
<dbReference type="OrthoDB" id="47375at2759"/>
<keyword evidence="1" id="KW-0812">Transmembrane</keyword>
<feature type="domain" description="N-acetyltransferase" evidence="2">
    <location>
        <begin position="64"/>
        <end position="216"/>
    </location>
</feature>
<dbReference type="PANTHER" id="PTHR46067:SF27">
    <property type="entry name" value="ACYL-COA N-ACYLTRANSFERASES (NAT) SUPERFAMILY PROTEIN"/>
    <property type="match status" value="1"/>
</dbReference>
<dbReference type="SUPFAM" id="SSF55729">
    <property type="entry name" value="Acyl-CoA N-acyltransferases (Nat)"/>
    <property type="match status" value="1"/>
</dbReference>
<organism evidence="3 5">
    <name type="scientific">Botryosphaeria dothidea</name>
    <dbReference type="NCBI Taxonomy" id="55169"/>
    <lineage>
        <taxon>Eukaryota</taxon>
        <taxon>Fungi</taxon>
        <taxon>Dikarya</taxon>
        <taxon>Ascomycota</taxon>
        <taxon>Pezizomycotina</taxon>
        <taxon>Dothideomycetes</taxon>
        <taxon>Dothideomycetes incertae sedis</taxon>
        <taxon>Botryosphaeriales</taxon>
        <taxon>Botryosphaeriaceae</taxon>
        <taxon>Botryosphaeria</taxon>
    </lineage>
</organism>
<evidence type="ECO:0000256" key="1">
    <source>
        <dbReference type="SAM" id="Phobius"/>
    </source>
</evidence>
<dbReference type="PROSITE" id="PS51186">
    <property type="entry name" value="GNAT"/>
    <property type="match status" value="1"/>
</dbReference>
<dbReference type="EMBL" id="WWBZ02000040">
    <property type="protein sequence ID" value="KAF4304875.1"/>
    <property type="molecule type" value="Genomic_DNA"/>
</dbReference>
<reference evidence="3 5" key="1">
    <citation type="submission" date="2020-04" db="EMBL/GenBank/DDBJ databases">
        <title>Genome Assembly and Annotation of Botryosphaeria dothidea sdau 11-99, a Latent Pathogen of Apple Fruit Ring Rot in China.</title>
        <authorList>
            <person name="Yu C."/>
            <person name="Diao Y."/>
            <person name="Lu Q."/>
            <person name="Zhao J."/>
            <person name="Cui S."/>
            <person name="Peng C."/>
            <person name="He B."/>
            <person name="Liu H."/>
        </authorList>
    </citation>
    <scope>NUCLEOTIDE SEQUENCE [LARGE SCALE GENOMIC DNA]</scope>
    <source>
        <strain evidence="5">sdau11-99</strain>
        <strain evidence="3">Sdau11-99</strain>
    </source>
</reference>
<dbReference type="InterPro" id="IPR000182">
    <property type="entry name" value="GNAT_dom"/>
</dbReference>
<keyword evidence="5" id="KW-1185">Reference proteome</keyword>
<dbReference type="AlphaFoldDB" id="A0A8H4IHX5"/>
<gene>
    <name evidence="4" type="ORF">GTA08_BOTSDO06872</name>
    <name evidence="3" type="ORF">GTA08_BOTSDO11067</name>
</gene>
<evidence type="ECO:0000313" key="5">
    <source>
        <dbReference type="Proteomes" id="UP000572817"/>
    </source>
</evidence>
<dbReference type="Proteomes" id="UP000572817">
    <property type="component" value="Unassembled WGS sequence"/>
</dbReference>
<dbReference type="Gene3D" id="3.40.630.30">
    <property type="match status" value="1"/>
</dbReference>
<dbReference type="PANTHER" id="PTHR46067">
    <property type="entry name" value="ACYL-COA N-ACYLTRANSFERASES (NAT) SUPERFAMILY PROTEIN"/>
    <property type="match status" value="1"/>
</dbReference>
<protein>
    <submittedName>
        <fullName evidence="3">Glycosyltransferase family 25 protein</fullName>
    </submittedName>
</protein>
<accession>A0A8H4IHX5</accession>
<dbReference type="InterPro" id="IPR002654">
    <property type="entry name" value="Glyco_trans_25"/>
</dbReference>
<evidence type="ECO:0000313" key="4">
    <source>
        <dbReference type="EMBL" id="KAF4304875.1"/>
    </source>
</evidence>